<sequence>MTGLYAYIMGVSLLAFLSYPQAGYYRYNPRKEFIFFTVLEGIAASRPETKVNDSAAGSKLLHKILPLLYITYLCSLH</sequence>
<evidence type="ECO:0000313" key="3">
    <source>
        <dbReference type="Proteomes" id="UP001230005"/>
    </source>
</evidence>
<gene>
    <name evidence="2" type="ORF">J2S74_005409</name>
</gene>
<keyword evidence="3" id="KW-1185">Reference proteome</keyword>
<reference evidence="2 3" key="1">
    <citation type="submission" date="2023-07" db="EMBL/GenBank/DDBJ databases">
        <title>Genomic Encyclopedia of Type Strains, Phase IV (KMG-IV): sequencing the most valuable type-strain genomes for metagenomic binning, comparative biology and taxonomic classification.</title>
        <authorList>
            <person name="Goeker M."/>
        </authorList>
    </citation>
    <scope>NUCLEOTIDE SEQUENCE [LARGE SCALE GENOMIC DNA]</scope>
    <source>
        <strain evidence="2 3">DSM 9768</strain>
    </source>
</reference>
<comment type="caution">
    <text evidence="2">The sequence shown here is derived from an EMBL/GenBank/DDBJ whole genome shotgun (WGS) entry which is preliminary data.</text>
</comment>
<name>A0ABU0A381_9BACI</name>
<evidence type="ECO:0000256" key="1">
    <source>
        <dbReference type="SAM" id="Phobius"/>
    </source>
</evidence>
<dbReference type="EMBL" id="JAUSUG010000038">
    <property type="protein sequence ID" value="MDQ0257946.1"/>
    <property type="molecule type" value="Genomic_DNA"/>
</dbReference>
<feature type="transmembrane region" description="Helical" evidence="1">
    <location>
        <begin position="6"/>
        <end position="25"/>
    </location>
</feature>
<protein>
    <submittedName>
        <fullName evidence="2">Uncharacterized protein</fullName>
    </submittedName>
</protein>
<keyword evidence="1" id="KW-0812">Transmembrane</keyword>
<evidence type="ECO:0000313" key="2">
    <source>
        <dbReference type="EMBL" id="MDQ0257946.1"/>
    </source>
</evidence>
<keyword evidence="1" id="KW-0472">Membrane</keyword>
<proteinExistence type="predicted"/>
<accession>A0ABU0A381</accession>
<organism evidence="2 3">
    <name type="scientific">Evansella vedderi</name>
    <dbReference type="NCBI Taxonomy" id="38282"/>
    <lineage>
        <taxon>Bacteria</taxon>
        <taxon>Bacillati</taxon>
        <taxon>Bacillota</taxon>
        <taxon>Bacilli</taxon>
        <taxon>Bacillales</taxon>
        <taxon>Bacillaceae</taxon>
        <taxon>Evansella</taxon>
    </lineage>
</organism>
<dbReference type="Proteomes" id="UP001230005">
    <property type="component" value="Unassembled WGS sequence"/>
</dbReference>
<keyword evidence="1" id="KW-1133">Transmembrane helix</keyword>